<protein>
    <submittedName>
        <fullName evidence="2">Uncharacterized protein</fullName>
    </submittedName>
</protein>
<evidence type="ECO:0000313" key="3">
    <source>
        <dbReference type="Proteomes" id="UP000823775"/>
    </source>
</evidence>
<feature type="non-terminal residue" evidence="2">
    <location>
        <position position="66"/>
    </location>
</feature>
<gene>
    <name evidence="2" type="ORF">HAX54_007954</name>
</gene>
<organism evidence="2 3">
    <name type="scientific">Datura stramonium</name>
    <name type="common">Jimsonweed</name>
    <name type="synonym">Common thornapple</name>
    <dbReference type="NCBI Taxonomy" id="4076"/>
    <lineage>
        <taxon>Eukaryota</taxon>
        <taxon>Viridiplantae</taxon>
        <taxon>Streptophyta</taxon>
        <taxon>Embryophyta</taxon>
        <taxon>Tracheophyta</taxon>
        <taxon>Spermatophyta</taxon>
        <taxon>Magnoliopsida</taxon>
        <taxon>eudicotyledons</taxon>
        <taxon>Gunneridae</taxon>
        <taxon>Pentapetalae</taxon>
        <taxon>asterids</taxon>
        <taxon>lamiids</taxon>
        <taxon>Solanales</taxon>
        <taxon>Solanaceae</taxon>
        <taxon>Solanoideae</taxon>
        <taxon>Datureae</taxon>
        <taxon>Datura</taxon>
    </lineage>
</organism>
<keyword evidence="3" id="KW-1185">Reference proteome</keyword>
<dbReference type="EMBL" id="JACEIK010014095">
    <property type="protein sequence ID" value="MCE3216769.1"/>
    <property type="molecule type" value="Genomic_DNA"/>
</dbReference>
<proteinExistence type="predicted"/>
<sequence length="66" mass="7525">MGNLPAKERRWQETSDEFWRTFKDRSHKRIDTSLRGNRPEAYSIKGAGRRHGDGGGGLIPLGYQLP</sequence>
<accession>A0ABS8WUY2</accession>
<dbReference type="Proteomes" id="UP000823775">
    <property type="component" value="Unassembled WGS sequence"/>
</dbReference>
<evidence type="ECO:0000313" key="2">
    <source>
        <dbReference type="EMBL" id="MCE3216769.1"/>
    </source>
</evidence>
<name>A0ABS8WUY2_DATST</name>
<feature type="region of interest" description="Disordered" evidence="1">
    <location>
        <begin position="43"/>
        <end position="66"/>
    </location>
</feature>
<evidence type="ECO:0000256" key="1">
    <source>
        <dbReference type="SAM" id="MobiDB-lite"/>
    </source>
</evidence>
<reference evidence="2 3" key="1">
    <citation type="journal article" date="2021" name="BMC Genomics">
        <title>Datura genome reveals duplications of psychoactive alkaloid biosynthetic genes and high mutation rate following tissue culture.</title>
        <authorList>
            <person name="Rajewski A."/>
            <person name="Carter-House D."/>
            <person name="Stajich J."/>
            <person name="Litt A."/>
        </authorList>
    </citation>
    <scope>NUCLEOTIDE SEQUENCE [LARGE SCALE GENOMIC DNA]</scope>
    <source>
        <strain evidence="2">AR-01</strain>
    </source>
</reference>
<comment type="caution">
    <text evidence="2">The sequence shown here is derived from an EMBL/GenBank/DDBJ whole genome shotgun (WGS) entry which is preliminary data.</text>
</comment>